<dbReference type="Proteomes" id="UP000322234">
    <property type="component" value="Unassembled WGS sequence"/>
</dbReference>
<dbReference type="EMBL" id="VBQZ03000074">
    <property type="protein sequence ID" value="MXQ91714.1"/>
    <property type="molecule type" value="Genomic_DNA"/>
</dbReference>
<name>A0A6B0RUK5_9CETA</name>
<gene>
    <name evidence="2" type="ORF">E5288_WYG004504</name>
</gene>
<evidence type="ECO:0000313" key="3">
    <source>
        <dbReference type="Proteomes" id="UP000322234"/>
    </source>
</evidence>
<protein>
    <submittedName>
        <fullName evidence="2">Uncharacterized protein</fullName>
    </submittedName>
</protein>
<organism evidence="2 3">
    <name type="scientific">Bos mutus</name>
    <name type="common">wild yak</name>
    <dbReference type="NCBI Taxonomy" id="72004"/>
    <lineage>
        <taxon>Eukaryota</taxon>
        <taxon>Metazoa</taxon>
        <taxon>Chordata</taxon>
        <taxon>Craniata</taxon>
        <taxon>Vertebrata</taxon>
        <taxon>Euteleostomi</taxon>
        <taxon>Mammalia</taxon>
        <taxon>Eutheria</taxon>
        <taxon>Laurasiatheria</taxon>
        <taxon>Artiodactyla</taxon>
        <taxon>Ruminantia</taxon>
        <taxon>Pecora</taxon>
        <taxon>Bovidae</taxon>
        <taxon>Bovinae</taxon>
        <taxon>Bos</taxon>
    </lineage>
</organism>
<keyword evidence="3" id="KW-1185">Reference proteome</keyword>
<comment type="caution">
    <text evidence="2">The sequence shown here is derived from an EMBL/GenBank/DDBJ whole genome shotgun (WGS) entry which is preliminary data.</text>
</comment>
<evidence type="ECO:0000256" key="1">
    <source>
        <dbReference type="SAM" id="MobiDB-lite"/>
    </source>
</evidence>
<evidence type="ECO:0000313" key="2">
    <source>
        <dbReference type="EMBL" id="MXQ91714.1"/>
    </source>
</evidence>
<proteinExistence type="predicted"/>
<accession>A0A6B0RUK5</accession>
<sequence>MWSQSGLFLLFEVSPDSSNQPTRAPRKTQRRGPVDEETAPAASLSKLSAAKIEDAPLGIVSRARLAATFSQTHPNLLGELFWECKEKRMKGSIKEVPPQRQECACKIQCSH</sequence>
<reference evidence="2" key="1">
    <citation type="submission" date="2019-10" db="EMBL/GenBank/DDBJ databases">
        <title>The sequence and de novo assembly of the wild yak genome.</title>
        <authorList>
            <person name="Liu Y."/>
        </authorList>
    </citation>
    <scope>NUCLEOTIDE SEQUENCE [LARGE SCALE GENOMIC DNA]</scope>
    <source>
        <strain evidence="2">WY2019</strain>
    </source>
</reference>
<feature type="region of interest" description="Disordered" evidence="1">
    <location>
        <begin position="13"/>
        <end position="42"/>
    </location>
</feature>
<dbReference type="AlphaFoldDB" id="A0A6B0RUK5"/>